<evidence type="ECO:0000256" key="1">
    <source>
        <dbReference type="ARBA" id="ARBA00007613"/>
    </source>
</evidence>
<dbReference type="PATRIC" id="fig|1280946.3.peg.3101"/>
<dbReference type="SUPFAM" id="SSF56954">
    <property type="entry name" value="Outer membrane efflux proteins (OEP)"/>
    <property type="match status" value="1"/>
</dbReference>
<feature type="chain" id="PRO_5001614225" description="Transporter" evidence="3">
    <location>
        <begin position="24"/>
        <end position="431"/>
    </location>
</feature>
<dbReference type="PANTHER" id="PTHR30203">
    <property type="entry name" value="OUTER MEMBRANE CATION EFFLUX PROTEIN"/>
    <property type="match status" value="1"/>
</dbReference>
<dbReference type="EMBL" id="AWFF01000076">
    <property type="protein sequence ID" value="KCZ51905.1"/>
    <property type="molecule type" value="Genomic_DNA"/>
</dbReference>
<dbReference type="PANTHER" id="PTHR30203:SF24">
    <property type="entry name" value="BLR4935 PROTEIN"/>
    <property type="match status" value="1"/>
</dbReference>
<sequence>MKILICSAITALALPVMAGTAYAQGCSSVYVGATDYDQSRPLTLDAAIARAANASPEVLTAALEAKASSADADQASRWLNPSLSVETENFAGSGSLEGFNAYETTLVVAQTLQLGDKRRLSERAARAEAALASAECSVRSLEAQKLAGELYLELRAAYDMAEVAQASADLASEFSGVVQRRVDAGASAPPELLRARAEAAALQAVADGARGQVEAKGLALASVWGSPEIDFVLSGTAEIVTDPAGGSAQPDSGVHPSLAAAKAGATARSAATDRARAGAWPDITVSAGVRRFEDTGDSAFLAGVSVPLPVFDRNQDATRAAGLRTQSAELSAQTVEARLRAEQASLAAQVRAAKSRLQRLEGEALPLAEEAYTAAAEGYRVGKFDLTATLDARRSLIETRAAVIDARLALQTYTLRLRALIGAAPFEGEIQ</sequence>
<dbReference type="RefSeq" id="WP_034798621.1">
    <property type="nucleotide sequence ID" value="NZ_AWFF01000076.1"/>
</dbReference>
<reference evidence="4 5" key="1">
    <citation type="journal article" date="2014" name="Antonie Van Leeuwenhoek">
        <title>Hyphomonas beringensis sp. nov. and Hyphomonas chukchiensis sp. nov., isolated from surface seawater of the Bering Sea and Chukchi Sea.</title>
        <authorList>
            <person name="Li C."/>
            <person name="Lai Q."/>
            <person name="Li G."/>
            <person name="Dong C."/>
            <person name="Wang J."/>
            <person name="Liao Y."/>
            <person name="Shao Z."/>
        </authorList>
    </citation>
    <scope>NUCLEOTIDE SEQUENCE [LARGE SCALE GENOMIC DNA]</scope>
    <source>
        <strain evidence="4 5">25B14_1</strain>
    </source>
</reference>
<dbReference type="Proteomes" id="UP000027037">
    <property type="component" value="Unassembled WGS sequence"/>
</dbReference>
<gene>
    <name evidence="4" type="ORF">HY29_05050</name>
</gene>
<dbReference type="Pfam" id="PF02321">
    <property type="entry name" value="OEP"/>
    <property type="match status" value="2"/>
</dbReference>
<dbReference type="Gene3D" id="1.20.1600.10">
    <property type="entry name" value="Outer membrane efflux proteins (OEP)"/>
    <property type="match status" value="1"/>
</dbReference>
<dbReference type="AlphaFoldDB" id="A0A062U6X8"/>
<dbReference type="InterPro" id="IPR010131">
    <property type="entry name" value="MdtP/NodT-like"/>
</dbReference>
<evidence type="ECO:0008006" key="6">
    <source>
        <dbReference type="Google" id="ProtNLM"/>
    </source>
</evidence>
<dbReference type="GO" id="GO:0015562">
    <property type="term" value="F:efflux transmembrane transporter activity"/>
    <property type="evidence" value="ECO:0007669"/>
    <property type="project" value="InterPro"/>
</dbReference>
<organism evidence="4 5">
    <name type="scientific">Hyphomonas beringensis</name>
    <dbReference type="NCBI Taxonomy" id="1280946"/>
    <lineage>
        <taxon>Bacteria</taxon>
        <taxon>Pseudomonadati</taxon>
        <taxon>Pseudomonadota</taxon>
        <taxon>Alphaproteobacteria</taxon>
        <taxon>Hyphomonadales</taxon>
        <taxon>Hyphomonadaceae</taxon>
        <taxon>Hyphomonas</taxon>
    </lineage>
</organism>
<evidence type="ECO:0000313" key="4">
    <source>
        <dbReference type="EMBL" id="KCZ51905.1"/>
    </source>
</evidence>
<feature type="signal peptide" evidence="3">
    <location>
        <begin position="1"/>
        <end position="23"/>
    </location>
</feature>
<evidence type="ECO:0000313" key="5">
    <source>
        <dbReference type="Proteomes" id="UP000027037"/>
    </source>
</evidence>
<evidence type="ECO:0000256" key="2">
    <source>
        <dbReference type="SAM" id="Coils"/>
    </source>
</evidence>
<protein>
    <recommendedName>
        <fullName evidence="6">Transporter</fullName>
    </recommendedName>
</protein>
<keyword evidence="2" id="KW-0175">Coiled coil</keyword>
<feature type="coiled-coil region" evidence="2">
    <location>
        <begin position="117"/>
        <end position="144"/>
    </location>
</feature>
<dbReference type="InterPro" id="IPR003423">
    <property type="entry name" value="OMP_efflux"/>
</dbReference>
<comment type="caution">
    <text evidence="4">The sequence shown here is derived from an EMBL/GenBank/DDBJ whole genome shotgun (WGS) entry which is preliminary data.</text>
</comment>
<name>A0A062U6X8_9PROT</name>
<dbReference type="OrthoDB" id="9791261at2"/>
<proteinExistence type="inferred from homology"/>
<dbReference type="eggNOG" id="COG1538">
    <property type="taxonomic scope" value="Bacteria"/>
</dbReference>
<comment type="similarity">
    <text evidence="1">Belongs to the outer membrane factor (OMF) (TC 1.B.17) family.</text>
</comment>
<dbReference type="STRING" id="1280946.HY29_05050"/>
<evidence type="ECO:0000256" key="3">
    <source>
        <dbReference type="SAM" id="SignalP"/>
    </source>
</evidence>
<keyword evidence="3" id="KW-0732">Signal</keyword>
<accession>A0A062U6X8</accession>
<keyword evidence="5" id="KW-1185">Reference proteome</keyword>